<organism evidence="4 5">
    <name type="scientific">Lactobacillus melliventris</name>
    <dbReference type="NCBI Taxonomy" id="1218507"/>
    <lineage>
        <taxon>Bacteria</taxon>
        <taxon>Bacillati</taxon>
        <taxon>Bacillota</taxon>
        <taxon>Bacilli</taxon>
        <taxon>Lactobacillales</taxon>
        <taxon>Lactobacillaceae</taxon>
        <taxon>Lactobacillus</taxon>
    </lineage>
</organism>
<dbReference type="RefSeq" id="WP_046324920.1">
    <property type="nucleotide sequence ID" value="NZ_JBHTMT010000001.1"/>
</dbReference>
<evidence type="ECO:0000256" key="1">
    <source>
        <dbReference type="SAM" id="MobiDB-lite"/>
    </source>
</evidence>
<dbReference type="HOGENOM" id="CLU_1287497_0_0_9"/>
<dbReference type="EMBL" id="JXLI01000010">
    <property type="protein sequence ID" value="KJY56650.1"/>
    <property type="molecule type" value="Genomic_DNA"/>
</dbReference>
<dbReference type="Proteomes" id="UP000033531">
    <property type="component" value="Unassembled WGS sequence"/>
</dbReference>
<feature type="region of interest" description="Disordered" evidence="1">
    <location>
        <begin position="33"/>
        <end position="73"/>
    </location>
</feature>
<evidence type="ECO:0000313" key="4">
    <source>
        <dbReference type="EMBL" id="KJY56650.1"/>
    </source>
</evidence>
<dbReference type="STRING" id="1218507.JF74_09900"/>
<feature type="chain" id="PRO_5002472420" description="S-layer protein C-terminal domain-containing protein" evidence="2">
    <location>
        <begin position="28"/>
        <end position="214"/>
    </location>
</feature>
<reference evidence="4 5" key="1">
    <citation type="submission" date="2015-01" db="EMBL/GenBank/DDBJ databases">
        <title>Comparative genomics of the lactic acid bacteria isolated from the honey bee gut.</title>
        <authorList>
            <person name="Ellegaard K.M."/>
            <person name="Tamarit D."/>
            <person name="Javelind E."/>
            <person name="Olofsson T."/>
            <person name="Andersson S.G."/>
            <person name="Vasquez A."/>
        </authorList>
    </citation>
    <scope>NUCLEOTIDE SEQUENCE [LARGE SCALE GENOMIC DNA]</scope>
    <source>
        <strain evidence="4 5">Hma8</strain>
    </source>
</reference>
<comment type="caution">
    <text evidence="4">The sequence shown here is derived from an EMBL/GenBank/DDBJ whole genome shotgun (WGS) entry which is preliminary data.</text>
</comment>
<proteinExistence type="predicted"/>
<name>A0A0F4LDI1_9LACO</name>
<dbReference type="PATRIC" id="fig|1218507.3.peg.1162"/>
<evidence type="ECO:0000313" key="5">
    <source>
        <dbReference type="Proteomes" id="UP000033531"/>
    </source>
</evidence>
<accession>A0A0F4LDI1</accession>
<feature type="compositionally biased region" description="Polar residues" evidence="1">
    <location>
        <begin position="33"/>
        <end position="50"/>
    </location>
</feature>
<gene>
    <name evidence="4" type="ORF">JF74_09900</name>
</gene>
<feature type="domain" description="S-layer protein C-terminal" evidence="3">
    <location>
        <begin position="151"/>
        <end position="205"/>
    </location>
</feature>
<feature type="domain" description="S-layer protein C-terminal" evidence="3">
    <location>
        <begin position="83"/>
        <end position="139"/>
    </location>
</feature>
<keyword evidence="2" id="KW-0732">Signal</keyword>
<dbReference type="Pfam" id="PF03217">
    <property type="entry name" value="SlpA"/>
    <property type="match status" value="2"/>
</dbReference>
<sequence length="214" mass="23732">MKKKLLLSLTGITSLILGLSVSKPVVAANSSIQGQNPATAKETNTATQSDSNKEQTNSNETSTTGNSPKNTNNLSKVLKYLQKSVILKKPAYIYDNKGKKIKNKKLKKGTIIYVSGLNTAKGHSFLQISTKSKKKQYIKPGNVKILKIKVYKVKKNAKVYDKKGRLVVIGNKYPFVKKGVKIPVYYLKKINGQKFAGISNTQFLKWSDLVHKTN</sequence>
<dbReference type="InterPro" id="IPR024968">
    <property type="entry name" value="SlpA_C_lactobacillus"/>
</dbReference>
<protein>
    <recommendedName>
        <fullName evidence="3">S-layer protein C-terminal domain-containing protein</fullName>
    </recommendedName>
</protein>
<feature type="signal peptide" evidence="2">
    <location>
        <begin position="1"/>
        <end position="27"/>
    </location>
</feature>
<feature type="compositionally biased region" description="Low complexity" evidence="1">
    <location>
        <begin position="54"/>
        <end position="67"/>
    </location>
</feature>
<dbReference type="AlphaFoldDB" id="A0A0F4LDI1"/>
<dbReference type="OrthoDB" id="2328782at2"/>
<evidence type="ECO:0000259" key="3">
    <source>
        <dbReference type="Pfam" id="PF03217"/>
    </source>
</evidence>
<evidence type="ECO:0000256" key="2">
    <source>
        <dbReference type="SAM" id="SignalP"/>
    </source>
</evidence>